<accession>A0A1I3XSX6</accession>
<dbReference type="GO" id="GO:0004497">
    <property type="term" value="F:monooxygenase activity"/>
    <property type="evidence" value="ECO:0007669"/>
    <property type="project" value="UniProtKB-KW"/>
</dbReference>
<feature type="binding site" evidence="6">
    <location>
        <position position="228"/>
    </location>
    <ligand>
        <name>FMN</name>
        <dbReference type="ChEBI" id="CHEBI:58210"/>
    </ligand>
</feature>
<dbReference type="InterPro" id="IPR011251">
    <property type="entry name" value="Luciferase-like_dom"/>
</dbReference>
<name>A0A1I3XSX6_9PROT</name>
<feature type="binding site" evidence="6">
    <location>
        <position position="157"/>
    </location>
    <ligand>
        <name>FMN</name>
        <dbReference type="ChEBI" id="CHEBI:58210"/>
    </ligand>
</feature>
<dbReference type="OrthoDB" id="6752030at2"/>
<dbReference type="STRING" id="1123062.SAMN02745775_101621"/>
<dbReference type="RefSeq" id="WP_092955307.1">
    <property type="nucleotide sequence ID" value="NZ_FOSQ01000001.1"/>
</dbReference>
<dbReference type="PANTHER" id="PTHR30011">
    <property type="entry name" value="ALKANESULFONATE MONOOXYGENASE-RELATED"/>
    <property type="match status" value="1"/>
</dbReference>
<organism evidence="8 9">
    <name type="scientific">Falsiroseomonas stagni DSM 19981</name>
    <dbReference type="NCBI Taxonomy" id="1123062"/>
    <lineage>
        <taxon>Bacteria</taxon>
        <taxon>Pseudomonadati</taxon>
        <taxon>Pseudomonadota</taxon>
        <taxon>Alphaproteobacteria</taxon>
        <taxon>Acetobacterales</taxon>
        <taxon>Roseomonadaceae</taxon>
        <taxon>Falsiroseomonas</taxon>
    </lineage>
</organism>
<dbReference type="CDD" id="cd01095">
    <property type="entry name" value="Nitrilotriacetate_monoxgenase"/>
    <property type="match status" value="1"/>
</dbReference>
<evidence type="ECO:0000256" key="5">
    <source>
        <dbReference type="ARBA" id="ARBA00033748"/>
    </source>
</evidence>
<gene>
    <name evidence="8" type="ORF">SAMN02745775_101621</name>
</gene>
<feature type="binding site" evidence="6">
    <location>
        <position position="57"/>
    </location>
    <ligand>
        <name>FMN</name>
        <dbReference type="ChEBI" id="CHEBI:58210"/>
    </ligand>
</feature>
<dbReference type="NCBIfam" id="TIGR03860">
    <property type="entry name" value="FMN_nitrolo"/>
    <property type="match status" value="1"/>
</dbReference>
<dbReference type="InterPro" id="IPR051260">
    <property type="entry name" value="Diverse_substr_monoxygenases"/>
</dbReference>
<dbReference type="EMBL" id="FOSQ01000001">
    <property type="protein sequence ID" value="SFK22612.1"/>
    <property type="molecule type" value="Genomic_DNA"/>
</dbReference>
<protein>
    <submittedName>
        <fullName evidence="8">FMN-dependent oxidoreductase, nitrilotriacetate monooxygenase family</fullName>
    </submittedName>
</protein>
<keyword evidence="4 8" id="KW-0503">Monooxygenase</keyword>
<evidence type="ECO:0000313" key="8">
    <source>
        <dbReference type="EMBL" id="SFK22612.1"/>
    </source>
</evidence>
<evidence type="ECO:0000256" key="3">
    <source>
        <dbReference type="ARBA" id="ARBA00023002"/>
    </source>
</evidence>
<keyword evidence="9" id="KW-1185">Reference proteome</keyword>
<sequence>MREMHLLAYLKTGPTANHMGAWRHPDSDLRDMLDPARYEHIARVLEAGFFDGLFFADGLGLHDIYKGGFHTRLELGGQISFLDPMMVLPLMARVTRNLGIGTTLSTTFHQPYNLARTLASLDILSGGRVAWNIVTSTRNEEARNFGMPELPSRDLRYDMADEVVEACCALWECWDEGAIVADKDRGILVDSSKVRYADYKGKWFSTRGPLTIPRSPQGRPVLMQAGSSPRGRAFAARWAEMIFCPQHTKSDMQSFYADIHARMAALGRQAEDCVIMPQIEVVIGETESIAEEKASFLESLVDPELVLAAQSSALGVDLAAKVDDVSDAAEKRGTQGMQGSMDRLKSVMEKEGLTFKQAVQKSHRDMIYGTPQSVADQMQDLFESRACDGFVVSQMVFPASLEQFCRTVVPELQRRGIFRKEYRGRTLRENIRATPKG</sequence>
<evidence type="ECO:0000256" key="4">
    <source>
        <dbReference type="ARBA" id="ARBA00023033"/>
    </source>
</evidence>
<dbReference type="InterPro" id="IPR016215">
    <property type="entry name" value="NTA_MOA"/>
</dbReference>
<evidence type="ECO:0000256" key="1">
    <source>
        <dbReference type="ARBA" id="ARBA00022630"/>
    </source>
</evidence>
<dbReference type="PANTHER" id="PTHR30011:SF16">
    <property type="entry name" value="C2H2 FINGER DOMAIN TRANSCRIPTION FACTOR (EUROFUNG)-RELATED"/>
    <property type="match status" value="1"/>
</dbReference>
<evidence type="ECO:0000313" key="9">
    <source>
        <dbReference type="Proteomes" id="UP000199473"/>
    </source>
</evidence>
<proteinExistence type="inferred from homology"/>
<comment type="similarity">
    <text evidence="5">Belongs to the NtaA/SnaA/DszA monooxygenase family.</text>
</comment>
<feature type="binding site" evidence="6">
    <location>
        <position position="103"/>
    </location>
    <ligand>
        <name>FMN</name>
        <dbReference type="ChEBI" id="CHEBI:58210"/>
    </ligand>
</feature>
<keyword evidence="2 6" id="KW-0288">FMN</keyword>
<evidence type="ECO:0000259" key="7">
    <source>
        <dbReference type="Pfam" id="PF00296"/>
    </source>
</evidence>
<dbReference type="GO" id="GO:0016705">
    <property type="term" value="F:oxidoreductase activity, acting on paired donors, with incorporation or reduction of molecular oxygen"/>
    <property type="evidence" value="ECO:0007669"/>
    <property type="project" value="InterPro"/>
</dbReference>
<dbReference type="Pfam" id="PF00296">
    <property type="entry name" value="Bac_luciferase"/>
    <property type="match status" value="1"/>
</dbReference>
<feature type="binding site" evidence="6">
    <location>
        <position position="227"/>
    </location>
    <ligand>
        <name>FMN</name>
        <dbReference type="ChEBI" id="CHEBI:58210"/>
    </ligand>
</feature>
<dbReference type="PIRSF" id="PIRSF000337">
    <property type="entry name" value="NTA_MOA"/>
    <property type="match status" value="1"/>
</dbReference>
<dbReference type="InterPro" id="IPR036661">
    <property type="entry name" value="Luciferase-like_sf"/>
</dbReference>
<reference evidence="8 9" key="1">
    <citation type="submission" date="2016-10" db="EMBL/GenBank/DDBJ databases">
        <authorList>
            <person name="de Groot N.N."/>
        </authorList>
    </citation>
    <scope>NUCLEOTIDE SEQUENCE [LARGE SCALE GENOMIC DNA]</scope>
    <source>
        <strain evidence="8 9">DSM 19981</strain>
    </source>
</reference>
<dbReference type="AlphaFoldDB" id="A0A1I3XSX6"/>
<keyword evidence="1 6" id="KW-0285">Flavoprotein</keyword>
<dbReference type="SUPFAM" id="SSF51679">
    <property type="entry name" value="Bacterial luciferase-like"/>
    <property type="match status" value="1"/>
</dbReference>
<evidence type="ECO:0000256" key="6">
    <source>
        <dbReference type="PIRSR" id="PIRSR000337-1"/>
    </source>
</evidence>
<evidence type="ECO:0000256" key="2">
    <source>
        <dbReference type="ARBA" id="ARBA00022643"/>
    </source>
</evidence>
<keyword evidence="3" id="KW-0560">Oxidoreductase</keyword>
<dbReference type="Gene3D" id="3.20.20.30">
    <property type="entry name" value="Luciferase-like domain"/>
    <property type="match status" value="1"/>
</dbReference>
<dbReference type="Proteomes" id="UP000199473">
    <property type="component" value="Unassembled WGS sequence"/>
</dbReference>
<feature type="domain" description="Luciferase-like" evidence="7">
    <location>
        <begin position="33"/>
        <end position="384"/>
    </location>
</feature>